<dbReference type="AlphaFoldDB" id="A0AAV1VTH3"/>
<evidence type="ECO:0000256" key="3">
    <source>
        <dbReference type="ARBA" id="ARBA00023125"/>
    </source>
</evidence>
<feature type="compositionally biased region" description="Low complexity" evidence="6">
    <location>
        <begin position="211"/>
        <end position="229"/>
    </location>
</feature>
<evidence type="ECO:0000256" key="5">
    <source>
        <dbReference type="ARBA" id="ARBA00023242"/>
    </source>
</evidence>
<dbReference type="Pfam" id="PF00847">
    <property type="entry name" value="AP2"/>
    <property type="match status" value="1"/>
</dbReference>
<keyword evidence="5" id="KW-0539">Nucleus</keyword>
<dbReference type="PROSITE" id="PS51032">
    <property type="entry name" value="AP2_ERF"/>
    <property type="match status" value="1"/>
</dbReference>
<dbReference type="InterPro" id="IPR016177">
    <property type="entry name" value="DNA-bd_dom_sf"/>
</dbReference>
<dbReference type="CDD" id="cd00018">
    <property type="entry name" value="AP2"/>
    <property type="match status" value="1"/>
</dbReference>
<comment type="caution">
    <text evidence="8">The sequence shown here is derived from an EMBL/GenBank/DDBJ whole genome shotgun (WGS) entry which is preliminary data.</text>
</comment>
<dbReference type="SMART" id="SM00380">
    <property type="entry name" value="AP2"/>
    <property type="match status" value="1"/>
</dbReference>
<reference evidence="8 9" key="1">
    <citation type="submission" date="2024-03" db="EMBL/GenBank/DDBJ databases">
        <authorList>
            <person name="Martinez-Hernandez J."/>
        </authorList>
    </citation>
    <scope>NUCLEOTIDE SEQUENCE [LARGE SCALE GENOMIC DNA]</scope>
</reference>
<name>A0AAV1VTH3_LUPLU</name>
<feature type="compositionally biased region" description="Polar residues" evidence="6">
    <location>
        <begin position="194"/>
        <end position="210"/>
    </location>
</feature>
<proteinExistence type="predicted"/>
<evidence type="ECO:0000256" key="1">
    <source>
        <dbReference type="ARBA" id="ARBA00004123"/>
    </source>
</evidence>
<dbReference type="PRINTS" id="PR00367">
    <property type="entry name" value="ETHRSPELEMNT"/>
</dbReference>
<comment type="subcellular location">
    <subcellularLocation>
        <location evidence="1">Nucleus</location>
    </subcellularLocation>
</comment>
<dbReference type="PANTHER" id="PTHR31194:SF62">
    <property type="entry name" value="ETHYLENE-RESPONSIVE TRANSCRIPTION FACTOR ERF118"/>
    <property type="match status" value="1"/>
</dbReference>
<organism evidence="8 9">
    <name type="scientific">Lupinus luteus</name>
    <name type="common">European yellow lupine</name>
    <dbReference type="NCBI Taxonomy" id="3873"/>
    <lineage>
        <taxon>Eukaryota</taxon>
        <taxon>Viridiplantae</taxon>
        <taxon>Streptophyta</taxon>
        <taxon>Embryophyta</taxon>
        <taxon>Tracheophyta</taxon>
        <taxon>Spermatophyta</taxon>
        <taxon>Magnoliopsida</taxon>
        <taxon>eudicotyledons</taxon>
        <taxon>Gunneridae</taxon>
        <taxon>Pentapetalae</taxon>
        <taxon>rosids</taxon>
        <taxon>fabids</taxon>
        <taxon>Fabales</taxon>
        <taxon>Fabaceae</taxon>
        <taxon>Papilionoideae</taxon>
        <taxon>50 kb inversion clade</taxon>
        <taxon>genistoids sensu lato</taxon>
        <taxon>core genistoids</taxon>
        <taxon>Genisteae</taxon>
        <taxon>Lupinus</taxon>
    </lineage>
</organism>
<dbReference type="Gene3D" id="3.30.730.10">
    <property type="entry name" value="AP2/ERF domain"/>
    <property type="match status" value="1"/>
</dbReference>
<keyword evidence="2" id="KW-0805">Transcription regulation</keyword>
<evidence type="ECO:0000313" key="9">
    <source>
        <dbReference type="Proteomes" id="UP001497480"/>
    </source>
</evidence>
<dbReference type="GO" id="GO:0005634">
    <property type="term" value="C:nucleus"/>
    <property type="evidence" value="ECO:0007669"/>
    <property type="project" value="UniProtKB-SubCell"/>
</dbReference>
<dbReference type="InterPro" id="IPR050913">
    <property type="entry name" value="AP2/ERF_ERF"/>
</dbReference>
<keyword evidence="9" id="KW-1185">Reference proteome</keyword>
<dbReference type="SUPFAM" id="SSF54171">
    <property type="entry name" value="DNA-binding domain"/>
    <property type="match status" value="1"/>
</dbReference>
<keyword evidence="3" id="KW-0238">DNA-binding</keyword>
<keyword evidence="4" id="KW-0804">Transcription</keyword>
<dbReference type="InterPro" id="IPR036955">
    <property type="entry name" value="AP2/ERF_dom_sf"/>
</dbReference>
<evidence type="ECO:0000259" key="7">
    <source>
        <dbReference type="PROSITE" id="PS51032"/>
    </source>
</evidence>
<evidence type="ECO:0000256" key="6">
    <source>
        <dbReference type="SAM" id="MobiDB-lite"/>
    </source>
</evidence>
<dbReference type="PANTHER" id="PTHR31194">
    <property type="entry name" value="SHN SHINE , DNA BINDING / TRANSCRIPTION FACTOR"/>
    <property type="match status" value="1"/>
</dbReference>
<protein>
    <recommendedName>
        <fullName evidence="7">AP2/ERF domain-containing protein</fullName>
    </recommendedName>
</protein>
<accession>A0AAV1VTH3</accession>
<gene>
    <name evidence="8" type="ORF">LLUT_LOCUS1345</name>
</gene>
<dbReference type="EMBL" id="CAXHTB010000001">
    <property type="protein sequence ID" value="CAL0300285.1"/>
    <property type="molecule type" value="Genomic_DNA"/>
</dbReference>
<evidence type="ECO:0000256" key="2">
    <source>
        <dbReference type="ARBA" id="ARBA00023015"/>
    </source>
</evidence>
<evidence type="ECO:0000256" key="4">
    <source>
        <dbReference type="ARBA" id="ARBA00023163"/>
    </source>
</evidence>
<dbReference type="Proteomes" id="UP001497480">
    <property type="component" value="Unassembled WGS sequence"/>
</dbReference>
<evidence type="ECO:0000313" key="8">
    <source>
        <dbReference type="EMBL" id="CAL0300285.1"/>
    </source>
</evidence>
<dbReference type="GO" id="GO:0003677">
    <property type="term" value="F:DNA binding"/>
    <property type="evidence" value="ECO:0007669"/>
    <property type="project" value="UniProtKB-KW"/>
</dbReference>
<feature type="region of interest" description="Disordered" evidence="6">
    <location>
        <begin position="1"/>
        <end position="25"/>
    </location>
</feature>
<feature type="region of interest" description="Disordered" evidence="6">
    <location>
        <begin position="194"/>
        <end position="235"/>
    </location>
</feature>
<feature type="domain" description="AP2/ERF" evidence="7">
    <location>
        <begin position="120"/>
        <end position="179"/>
    </location>
</feature>
<dbReference type="GO" id="GO:0003700">
    <property type="term" value="F:DNA-binding transcription factor activity"/>
    <property type="evidence" value="ECO:0007669"/>
    <property type="project" value="InterPro"/>
</dbReference>
<dbReference type="InterPro" id="IPR001471">
    <property type="entry name" value="AP2/ERF_dom"/>
</dbReference>
<sequence>MPEPRKQPTKRRQQRPQPFQEPKIMRKLRIIFNDPDATDSSDDESEPIKVKRSIREVALPPFFATNSTNTFNEITSSCDETNKSSVGVLNKTCIDGQQPQIKRKKVFSQNPSSKILPCGKYRGVRQRKWGKWAAEIRDPFRSTRLWLGTYNTAEEASQAYENKRLEFEAMAKAQSCNNNGSYSSASSVVVPKTAKTSTTSDNGNYNTAVQSVSDKSSSSTSEDSESMVSHTSPSSVLELDTSASNLIEKGNVACDEAVETCDLVAELADLEIPDLSTLNLPPPPSNAAVAASVSELNLGLDFDMLPFNDFATGFDDLSGLDDIHIFGFDENEPSELPDFDFGDFGADDFGFGDFVDFGADEFAGWIEEPLHVPCA</sequence>